<feature type="region of interest" description="Disordered" evidence="1">
    <location>
        <begin position="179"/>
        <end position="236"/>
    </location>
</feature>
<evidence type="ECO:0000256" key="1">
    <source>
        <dbReference type="SAM" id="MobiDB-lite"/>
    </source>
</evidence>
<reference evidence="2 3" key="1">
    <citation type="journal article" date="2018" name="Mol. Genet. Genomics">
        <title>The red deer Cervus elaphus genome CerEla1.0: sequencing, annotating, genes, and chromosomes.</title>
        <authorList>
            <person name="Bana N.A."/>
            <person name="Nyiri A."/>
            <person name="Nagy J."/>
            <person name="Frank K."/>
            <person name="Nagy T."/>
            <person name="Steger V."/>
            <person name="Schiller M."/>
            <person name="Lakatos P."/>
            <person name="Sugar L."/>
            <person name="Horn P."/>
            <person name="Barta E."/>
            <person name="Orosz L."/>
        </authorList>
    </citation>
    <scope>NUCLEOTIDE SEQUENCE [LARGE SCALE GENOMIC DNA]</scope>
    <source>
        <strain evidence="2">Hungarian</strain>
    </source>
</reference>
<evidence type="ECO:0000313" key="2">
    <source>
        <dbReference type="EMBL" id="OWK02179.1"/>
    </source>
</evidence>
<accession>A0A212C866</accession>
<dbReference type="OrthoDB" id="10575498at2759"/>
<protein>
    <submittedName>
        <fullName evidence="2">Uncharacterized protein</fullName>
    </submittedName>
</protein>
<feature type="compositionally biased region" description="Basic residues" evidence="1">
    <location>
        <begin position="213"/>
        <end position="222"/>
    </location>
</feature>
<dbReference type="AlphaFoldDB" id="A0A212C866"/>
<comment type="caution">
    <text evidence="2">The sequence shown here is derived from an EMBL/GenBank/DDBJ whole genome shotgun (WGS) entry which is preliminary data.</text>
</comment>
<dbReference type="Proteomes" id="UP000242450">
    <property type="component" value="Chromosome 25"/>
</dbReference>
<gene>
    <name evidence="2" type="ORF">Celaphus_00017881</name>
</gene>
<keyword evidence="3" id="KW-1185">Reference proteome</keyword>
<proteinExistence type="predicted"/>
<sequence length="281" mass="30393">MWPRGPSSESPVLPRPAVMGNGQSSNPNCIKACILPLDGSSPTPEPQDHPLLSHVEPTCRPHFTLSQTLADQQRRYFSVDWALQTSNAHVRKSVAHAESPTSEEFPRSFGAGLGSLGLPGSQEKVAGRRTREQGFLGPVVGALPRPYFERALNSLGLQVSHSQFSAAFRTEFRFEQPEESGLLSDSRSHNALRGPAAPAGSCSPRSAYCVRRGGGRSCRRPGRAGSESGAAGAAMEPDSVIEDKTIELMLPKCMFGILLKKAGYSKRKESWKLLDCCLFSD</sequence>
<evidence type="ECO:0000313" key="3">
    <source>
        <dbReference type="Proteomes" id="UP000242450"/>
    </source>
</evidence>
<organism evidence="2 3">
    <name type="scientific">Cervus elaphus hippelaphus</name>
    <name type="common">European red deer</name>
    <dbReference type="NCBI Taxonomy" id="46360"/>
    <lineage>
        <taxon>Eukaryota</taxon>
        <taxon>Metazoa</taxon>
        <taxon>Chordata</taxon>
        <taxon>Craniata</taxon>
        <taxon>Vertebrata</taxon>
        <taxon>Euteleostomi</taxon>
        <taxon>Mammalia</taxon>
        <taxon>Eutheria</taxon>
        <taxon>Laurasiatheria</taxon>
        <taxon>Artiodactyla</taxon>
        <taxon>Ruminantia</taxon>
        <taxon>Pecora</taxon>
        <taxon>Cervidae</taxon>
        <taxon>Cervinae</taxon>
        <taxon>Cervus</taxon>
    </lineage>
</organism>
<feature type="region of interest" description="Disordered" evidence="1">
    <location>
        <begin position="1"/>
        <end position="23"/>
    </location>
</feature>
<feature type="compositionally biased region" description="Low complexity" evidence="1">
    <location>
        <begin position="223"/>
        <end position="236"/>
    </location>
</feature>
<dbReference type="EMBL" id="MKHE01000025">
    <property type="protein sequence ID" value="OWK02179.1"/>
    <property type="molecule type" value="Genomic_DNA"/>
</dbReference>
<name>A0A212C866_CEREH</name>